<feature type="transmembrane region" description="Helical" evidence="8">
    <location>
        <begin position="386"/>
        <end position="402"/>
    </location>
</feature>
<evidence type="ECO:0000256" key="9">
    <source>
        <dbReference type="SAM" id="SignalP"/>
    </source>
</evidence>
<feature type="region of interest" description="Disordered" evidence="7">
    <location>
        <begin position="661"/>
        <end position="704"/>
    </location>
</feature>
<organism evidence="10 11">
    <name type="scientific">Phyllachora maydis</name>
    <dbReference type="NCBI Taxonomy" id="1825666"/>
    <lineage>
        <taxon>Eukaryota</taxon>
        <taxon>Fungi</taxon>
        <taxon>Dikarya</taxon>
        <taxon>Ascomycota</taxon>
        <taxon>Pezizomycotina</taxon>
        <taxon>Sordariomycetes</taxon>
        <taxon>Sordariomycetidae</taxon>
        <taxon>Phyllachorales</taxon>
        <taxon>Phyllachoraceae</taxon>
        <taxon>Phyllachora</taxon>
    </lineage>
</organism>
<dbReference type="InterPro" id="IPR006043">
    <property type="entry name" value="NCS2"/>
</dbReference>
<keyword evidence="6 8" id="KW-0472">Membrane</keyword>
<proteinExistence type="inferred from homology"/>
<dbReference type="AlphaFoldDB" id="A0AAD9I8L9"/>
<feature type="transmembrane region" description="Helical" evidence="8">
    <location>
        <begin position="307"/>
        <end position="329"/>
    </location>
</feature>
<evidence type="ECO:0000256" key="7">
    <source>
        <dbReference type="SAM" id="MobiDB-lite"/>
    </source>
</evidence>
<dbReference type="GO" id="GO:0015854">
    <property type="term" value="P:guanine transport"/>
    <property type="evidence" value="ECO:0007669"/>
    <property type="project" value="TreeGrafter"/>
</dbReference>
<feature type="transmembrane region" description="Helical" evidence="8">
    <location>
        <begin position="505"/>
        <end position="522"/>
    </location>
</feature>
<dbReference type="Proteomes" id="UP001217918">
    <property type="component" value="Unassembled WGS sequence"/>
</dbReference>
<evidence type="ECO:0000256" key="3">
    <source>
        <dbReference type="ARBA" id="ARBA00022448"/>
    </source>
</evidence>
<keyword evidence="5 8" id="KW-1133">Transmembrane helix</keyword>
<evidence type="ECO:0000256" key="6">
    <source>
        <dbReference type="ARBA" id="ARBA00023136"/>
    </source>
</evidence>
<evidence type="ECO:0000256" key="5">
    <source>
        <dbReference type="ARBA" id="ARBA00022989"/>
    </source>
</evidence>
<feature type="compositionally biased region" description="Basic and acidic residues" evidence="7">
    <location>
        <begin position="683"/>
        <end position="704"/>
    </location>
</feature>
<accession>A0AAD9I8L9</accession>
<evidence type="ECO:0000313" key="11">
    <source>
        <dbReference type="Proteomes" id="UP001217918"/>
    </source>
</evidence>
<dbReference type="InterPro" id="IPR045018">
    <property type="entry name" value="Azg-like"/>
</dbReference>
<gene>
    <name evidence="10" type="ORF">P8C59_006645</name>
</gene>
<feature type="transmembrane region" description="Helical" evidence="8">
    <location>
        <begin position="528"/>
        <end position="545"/>
    </location>
</feature>
<dbReference type="PANTHER" id="PTHR43337:SF3">
    <property type="entry name" value="PURINE TRANSPORTER"/>
    <property type="match status" value="1"/>
</dbReference>
<sequence>MKKPRTQSVLFWALCSFAFLPHTNFEAQLRHPLPPILGTQQATEKHVGVVVVRVAPSAQFLPKLQPARLLQRAFLSRAQSIVGVTLSDVIELRPMGERVGSYSPPPEPTGFKRFIKSCRQWTQGYVAQMNAYVNQSTFGRVFRLKDSGHPDAIEEANFSTEIRAGLTTFATMAYIIAVNANILADTGGTCECTPYDAKTMSCGNKDEFAKCQEELHQDLITATAAIAAFSCIMLGFMTNLPVCLAPGMGLNAYFTYQVVGVKGQGNVPYRLALTAVFMEGFIFLFLAITGLRHWLVKLIPGTIKTASGVGIGFFLTIIGLSYSAGIGAITGAISTPLTLGGCDASQMDPQTGECTGFEMTSGKMWIGICLSGVLTTLLMAFRVKSAIILGIAIVSIMSWPRSTPFTYFPPTVDGDARFEFFQKVVYFQPIRHTLVQQEWNMLSHSGEFALALFTFLYVDIIDCTATLYSMARFCGRVRDNDGDFPRSTVAYCTDAICIAEGGRTGLTAITCGFCFLISMFFAPIFASIPPWATGCTLILVGCLMVRQVTRINWIYVGDAVPSFVTLALIPFTYSVAYGLIGGIFCYVTLNFSIWFLIRVTGGKITPTDFEKKEYWTWKPAGKQPIIFRAFAKLKFWGRRPEPLDPPGFRLNDQVNDGEFAESAQRYSHNSRGSRGSRASHAASSEEEKISRREPSPHPFREYHK</sequence>
<keyword evidence="3" id="KW-0813">Transport</keyword>
<feature type="transmembrane region" description="Helical" evidence="8">
    <location>
        <begin position="448"/>
        <end position="468"/>
    </location>
</feature>
<dbReference type="PANTHER" id="PTHR43337">
    <property type="entry name" value="XANTHINE/URACIL PERMEASE C887.17-RELATED"/>
    <property type="match status" value="1"/>
</dbReference>
<evidence type="ECO:0000256" key="8">
    <source>
        <dbReference type="SAM" id="Phobius"/>
    </source>
</evidence>
<keyword evidence="4 8" id="KW-0812">Transmembrane</keyword>
<keyword evidence="11" id="KW-1185">Reference proteome</keyword>
<dbReference type="GO" id="GO:0005345">
    <property type="term" value="F:purine nucleobase transmembrane transporter activity"/>
    <property type="evidence" value="ECO:0007669"/>
    <property type="project" value="TreeGrafter"/>
</dbReference>
<protein>
    <submittedName>
        <fullName evidence="10">Uncharacterized protein</fullName>
    </submittedName>
</protein>
<feature type="transmembrane region" description="Helical" evidence="8">
    <location>
        <begin position="271"/>
        <end position="295"/>
    </location>
</feature>
<feature type="transmembrane region" description="Helical" evidence="8">
    <location>
        <begin position="552"/>
        <end position="569"/>
    </location>
</feature>
<feature type="signal peptide" evidence="9">
    <location>
        <begin position="1"/>
        <end position="25"/>
    </location>
</feature>
<evidence type="ECO:0000256" key="4">
    <source>
        <dbReference type="ARBA" id="ARBA00022692"/>
    </source>
</evidence>
<feature type="compositionally biased region" description="Low complexity" evidence="7">
    <location>
        <begin position="667"/>
        <end position="682"/>
    </location>
</feature>
<feature type="transmembrane region" description="Helical" evidence="8">
    <location>
        <begin position="575"/>
        <end position="597"/>
    </location>
</feature>
<comment type="similarity">
    <text evidence="2">Belongs to the nucleobase:cation symporter-2 (NCS2) (TC 2.A.40) family. Azg-like subfamily.</text>
</comment>
<dbReference type="EMBL" id="JAQQPM010000006">
    <property type="protein sequence ID" value="KAK2072282.1"/>
    <property type="molecule type" value="Genomic_DNA"/>
</dbReference>
<dbReference type="GO" id="GO:0015853">
    <property type="term" value="P:adenine transport"/>
    <property type="evidence" value="ECO:0007669"/>
    <property type="project" value="TreeGrafter"/>
</dbReference>
<feature type="transmembrane region" description="Helical" evidence="8">
    <location>
        <begin position="364"/>
        <end position="381"/>
    </location>
</feature>
<feature type="transmembrane region" description="Helical" evidence="8">
    <location>
        <begin position="219"/>
        <end position="237"/>
    </location>
</feature>
<comment type="subcellular location">
    <subcellularLocation>
        <location evidence="1">Membrane</location>
        <topology evidence="1">Multi-pass membrane protein</topology>
    </subcellularLocation>
</comment>
<evidence type="ECO:0000256" key="1">
    <source>
        <dbReference type="ARBA" id="ARBA00004141"/>
    </source>
</evidence>
<evidence type="ECO:0000313" key="10">
    <source>
        <dbReference type="EMBL" id="KAK2072282.1"/>
    </source>
</evidence>
<reference evidence="10" key="1">
    <citation type="journal article" date="2023" name="Mol. Plant Microbe Interact.">
        <title>Elucidating the Obligate Nature and Biological Capacity of an Invasive Fungal Corn Pathogen.</title>
        <authorList>
            <person name="MacCready J.S."/>
            <person name="Roggenkamp E.M."/>
            <person name="Gdanetz K."/>
            <person name="Chilvers M.I."/>
        </authorList>
    </citation>
    <scope>NUCLEOTIDE SEQUENCE</scope>
    <source>
        <strain evidence="10">PM02</strain>
    </source>
</reference>
<dbReference type="GO" id="GO:0005886">
    <property type="term" value="C:plasma membrane"/>
    <property type="evidence" value="ECO:0007669"/>
    <property type="project" value="TreeGrafter"/>
</dbReference>
<comment type="caution">
    <text evidence="10">The sequence shown here is derived from an EMBL/GenBank/DDBJ whole genome shotgun (WGS) entry which is preliminary data.</text>
</comment>
<feature type="chain" id="PRO_5041976107" evidence="9">
    <location>
        <begin position="26"/>
        <end position="704"/>
    </location>
</feature>
<keyword evidence="9" id="KW-0732">Signal</keyword>
<dbReference type="Pfam" id="PF00860">
    <property type="entry name" value="Xan_ur_permease"/>
    <property type="match status" value="1"/>
</dbReference>
<name>A0AAD9I8L9_9PEZI</name>
<evidence type="ECO:0000256" key="2">
    <source>
        <dbReference type="ARBA" id="ARBA00005697"/>
    </source>
</evidence>